<dbReference type="EMBL" id="CWOW01000003">
    <property type="protein sequence ID" value="CSA14631.1"/>
    <property type="molecule type" value="Genomic_DNA"/>
</dbReference>
<evidence type="ECO:0000313" key="2">
    <source>
        <dbReference type="Proteomes" id="UP000044806"/>
    </source>
</evidence>
<dbReference type="AlphaFoldDB" id="A0A655PS10"/>
<sequence length="78" mass="9195">MREIRTANTAVKQHITHKRQTCRFTKQHNMTWCMSGSMDNLQSLLTKVDHITIIEPLIRFKGFSKRKAKHFALPFEPL</sequence>
<name>A0A655PS10_VIBCL</name>
<proteinExistence type="predicted"/>
<dbReference type="Proteomes" id="UP000044806">
    <property type="component" value="Unassembled WGS sequence"/>
</dbReference>
<reference evidence="1 2" key="1">
    <citation type="submission" date="2015-07" db="EMBL/GenBank/DDBJ databases">
        <authorList>
            <consortium name="Pathogen Informatics"/>
        </authorList>
    </citation>
    <scope>NUCLEOTIDE SEQUENCE [LARGE SCALE GENOMIC DNA]</scope>
    <source>
        <strain evidence="1 2">A51</strain>
    </source>
</reference>
<accession>A0A655PS10</accession>
<protein>
    <submittedName>
        <fullName evidence="1">Uncharacterized protein</fullName>
    </submittedName>
</protein>
<organism evidence="1 2">
    <name type="scientific">Vibrio cholerae</name>
    <dbReference type="NCBI Taxonomy" id="666"/>
    <lineage>
        <taxon>Bacteria</taxon>
        <taxon>Pseudomonadati</taxon>
        <taxon>Pseudomonadota</taxon>
        <taxon>Gammaproteobacteria</taxon>
        <taxon>Vibrionales</taxon>
        <taxon>Vibrionaceae</taxon>
        <taxon>Vibrio</taxon>
    </lineage>
</organism>
<gene>
    <name evidence="1" type="ORF">ERS013165_00858</name>
</gene>
<evidence type="ECO:0000313" key="1">
    <source>
        <dbReference type="EMBL" id="CSA14631.1"/>
    </source>
</evidence>